<dbReference type="PANTHER" id="PTHR47338:SF5">
    <property type="entry name" value="ZN(II)2CYS6 TRANSCRIPTION FACTOR (EUROFUNG)"/>
    <property type="match status" value="1"/>
</dbReference>
<feature type="region of interest" description="Disordered" evidence="6">
    <location>
        <begin position="1"/>
        <end position="41"/>
    </location>
</feature>
<gene>
    <name evidence="8" type="ORF">EW145_g1673</name>
</gene>
<evidence type="ECO:0000313" key="8">
    <source>
        <dbReference type="EMBL" id="THH09918.1"/>
    </source>
</evidence>
<protein>
    <recommendedName>
        <fullName evidence="7">Xylanolytic transcriptional activator regulatory domain-containing protein</fullName>
    </recommendedName>
</protein>
<feature type="compositionally biased region" description="Polar residues" evidence="6">
    <location>
        <begin position="660"/>
        <end position="683"/>
    </location>
</feature>
<feature type="domain" description="Xylanolytic transcriptional activator regulatory" evidence="7">
    <location>
        <begin position="255"/>
        <end position="411"/>
    </location>
</feature>
<dbReference type="GO" id="GO:0005634">
    <property type="term" value="C:nucleus"/>
    <property type="evidence" value="ECO:0007669"/>
    <property type="project" value="UniProtKB-SubCell"/>
</dbReference>
<dbReference type="OrthoDB" id="2123952at2759"/>
<feature type="compositionally biased region" description="Low complexity" evidence="6">
    <location>
        <begin position="726"/>
        <end position="736"/>
    </location>
</feature>
<dbReference type="GO" id="GO:0003677">
    <property type="term" value="F:DNA binding"/>
    <property type="evidence" value="ECO:0007669"/>
    <property type="project" value="InterPro"/>
</dbReference>
<evidence type="ECO:0000256" key="2">
    <source>
        <dbReference type="ARBA" id="ARBA00022723"/>
    </source>
</evidence>
<evidence type="ECO:0000256" key="3">
    <source>
        <dbReference type="ARBA" id="ARBA00023015"/>
    </source>
</evidence>
<feature type="region of interest" description="Disordered" evidence="6">
    <location>
        <begin position="645"/>
        <end position="683"/>
    </location>
</feature>
<feature type="region of interest" description="Disordered" evidence="6">
    <location>
        <begin position="160"/>
        <end position="193"/>
    </location>
</feature>
<feature type="region of interest" description="Disordered" evidence="6">
    <location>
        <begin position="699"/>
        <end position="886"/>
    </location>
</feature>
<comment type="caution">
    <text evidence="8">The sequence shown here is derived from an EMBL/GenBank/DDBJ whole genome shotgun (WGS) entry which is preliminary data.</text>
</comment>
<dbReference type="CDD" id="cd12148">
    <property type="entry name" value="fungal_TF_MHR"/>
    <property type="match status" value="1"/>
</dbReference>
<keyword evidence="5" id="KW-0539">Nucleus</keyword>
<feature type="compositionally biased region" description="Basic and acidic residues" evidence="6">
    <location>
        <begin position="175"/>
        <end position="185"/>
    </location>
</feature>
<dbReference type="Pfam" id="PF04082">
    <property type="entry name" value="Fungal_trans"/>
    <property type="match status" value="1"/>
</dbReference>
<dbReference type="GO" id="GO:0000981">
    <property type="term" value="F:DNA-binding transcription factor activity, RNA polymerase II-specific"/>
    <property type="evidence" value="ECO:0007669"/>
    <property type="project" value="InterPro"/>
</dbReference>
<dbReference type="GO" id="GO:0006351">
    <property type="term" value="P:DNA-templated transcription"/>
    <property type="evidence" value="ECO:0007669"/>
    <property type="project" value="InterPro"/>
</dbReference>
<dbReference type="InterPro" id="IPR050815">
    <property type="entry name" value="TF_fung"/>
</dbReference>
<sequence length="886" mass="96057">MDVSLAAPQQVPQGQSHARPSRMPGGVKRVEPPVDLQNSPAAIFKGPKRKRLVKRRAATATPRASYFASKECTYTDSAGKPVPAPHAPRSEAINPQSNAIPYNINSISASAPGITSSSYPSAETIHGQQQTQYSTAALSLSNNVPGSSYVGGSTSGGFATPVRIPHSGQQSHRTFSLDDSREYPSPRKRLKSGQDIYGRDTMNRFQREVATLASASFGIGTGFGLADPENSSLRSTNTVSTLEPYRLHIVRELVNLFFAHCHPHRLIVHATSFYNDLSRNRVPSFLLDAVCAIAAPLSQNPLVRISPVREAGQKFADAALAVLFDAEGRVTSSGVEAAQALVLLQTYKVYKEGDMSGEMGLFDLALRILHSLHDGSSIVAEPESLSSDELTARAIKRECGRRAFWLIHTIELLEYAEYLDSPALKTRTASELGHITRIATLLQDIEFHNVESPDPQAIVNCESQLEVRPLANFQVSAFLFDCSAYILPCHVFDEFVHLMIVGILLLFFHVGCYHLKYNIDNLRFQLSLWETNSNATLSDIRKRLNQGPSRDHQSALAAVPTIMNAIGPRARNSILMGSVLWLQYCGPHATSKVKSGGNEPVDNSLEEANTGKFPVKPPNVPELVPQLNLWIKEWEEFWGPTHMHGGISSSDDGSREQEDSTCYSHTSMANNPAVQDPSSSVSTWSVPDVVIDPVLRTDDEPAAGFAPQASPALSSTSTLRGRDHPSLPSLKSSGLLDVFTDDPLGRSSGASTPVKQSWSLSTSSSPRPPLLSPGLFIPAASGQSGSAPLSPQPHALHTGPSLPQQAPQIRMQAPDNHQHNGALPNSELITPTFQEGEPYPARTYGSVQSHVARHNQVPSYFEQASSISPHSHMLSSHGSEAPAARR</sequence>
<keyword evidence="2" id="KW-0479">Metal-binding</keyword>
<evidence type="ECO:0000256" key="5">
    <source>
        <dbReference type="ARBA" id="ARBA00023242"/>
    </source>
</evidence>
<comment type="subcellular location">
    <subcellularLocation>
        <location evidence="1">Nucleus</location>
    </subcellularLocation>
</comment>
<organism evidence="8 9">
    <name type="scientific">Phellinidium pouzarii</name>
    <dbReference type="NCBI Taxonomy" id="167371"/>
    <lineage>
        <taxon>Eukaryota</taxon>
        <taxon>Fungi</taxon>
        <taxon>Dikarya</taxon>
        <taxon>Basidiomycota</taxon>
        <taxon>Agaricomycotina</taxon>
        <taxon>Agaricomycetes</taxon>
        <taxon>Hymenochaetales</taxon>
        <taxon>Hymenochaetaceae</taxon>
        <taxon>Phellinidium</taxon>
    </lineage>
</organism>
<dbReference type="InterPro" id="IPR007219">
    <property type="entry name" value="XnlR_reg_dom"/>
</dbReference>
<reference evidence="8 9" key="1">
    <citation type="submission" date="2019-02" db="EMBL/GenBank/DDBJ databases">
        <title>Genome sequencing of the rare red list fungi Phellinidium pouzarii.</title>
        <authorList>
            <person name="Buettner E."/>
            <person name="Kellner H."/>
        </authorList>
    </citation>
    <scope>NUCLEOTIDE SEQUENCE [LARGE SCALE GENOMIC DNA]</scope>
    <source>
        <strain evidence="8 9">DSM 108285</strain>
    </source>
</reference>
<dbReference type="AlphaFoldDB" id="A0A4S4LFG9"/>
<evidence type="ECO:0000256" key="4">
    <source>
        <dbReference type="ARBA" id="ARBA00023163"/>
    </source>
</evidence>
<keyword evidence="3" id="KW-0805">Transcription regulation</keyword>
<accession>A0A4S4LFG9</accession>
<keyword evidence="9" id="KW-1185">Reference proteome</keyword>
<evidence type="ECO:0000256" key="6">
    <source>
        <dbReference type="SAM" id="MobiDB-lite"/>
    </source>
</evidence>
<proteinExistence type="predicted"/>
<name>A0A4S4LFG9_9AGAM</name>
<dbReference type="PANTHER" id="PTHR47338">
    <property type="entry name" value="ZN(II)2CYS6 TRANSCRIPTION FACTOR (EUROFUNG)-RELATED"/>
    <property type="match status" value="1"/>
</dbReference>
<dbReference type="Proteomes" id="UP000308199">
    <property type="component" value="Unassembled WGS sequence"/>
</dbReference>
<evidence type="ECO:0000256" key="1">
    <source>
        <dbReference type="ARBA" id="ARBA00004123"/>
    </source>
</evidence>
<dbReference type="EMBL" id="SGPK01000049">
    <property type="protein sequence ID" value="THH09918.1"/>
    <property type="molecule type" value="Genomic_DNA"/>
</dbReference>
<evidence type="ECO:0000313" key="9">
    <source>
        <dbReference type="Proteomes" id="UP000308199"/>
    </source>
</evidence>
<keyword evidence="4" id="KW-0804">Transcription</keyword>
<dbReference type="GO" id="GO:0008270">
    <property type="term" value="F:zinc ion binding"/>
    <property type="evidence" value="ECO:0007669"/>
    <property type="project" value="InterPro"/>
</dbReference>
<evidence type="ECO:0000259" key="7">
    <source>
        <dbReference type="Pfam" id="PF04082"/>
    </source>
</evidence>
<feature type="compositionally biased region" description="Low complexity" evidence="6">
    <location>
        <begin position="865"/>
        <end position="877"/>
    </location>
</feature>